<evidence type="ECO:0000256" key="2">
    <source>
        <dbReference type="SAM" id="SignalP"/>
    </source>
</evidence>
<feature type="signal peptide" evidence="2">
    <location>
        <begin position="1"/>
        <end position="26"/>
    </location>
</feature>
<keyword evidence="6" id="KW-1185">Reference proteome</keyword>
<dbReference type="EMBL" id="JAGKTC010000003">
    <property type="protein sequence ID" value="MBP3985476.1"/>
    <property type="molecule type" value="Genomic_DNA"/>
</dbReference>
<dbReference type="Pfam" id="PF01841">
    <property type="entry name" value="Transglut_core"/>
    <property type="match status" value="1"/>
</dbReference>
<evidence type="ECO:0000259" key="4">
    <source>
        <dbReference type="Pfam" id="PF12969"/>
    </source>
</evidence>
<dbReference type="AlphaFoldDB" id="A0A940X565"/>
<feature type="domain" description="Transglutaminase-like" evidence="3">
    <location>
        <begin position="261"/>
        <end position="336"/>
    </location>
</feature>
<evidence type="ECO:0000256" key="1">
    <source>
        <dbReference type="SAM" id="MobiDB-lite"/>
    </source>
</evidence>
<feature type="region of interest" description="Disordered" evidence="1">
    <location>
        <begin position="93"/>
        <end position="119"/>
    </location>
</feature>
<accession>A0A940X565</accession>
<comment type="caution">
    <text evidence="5">The sequence shown here is derived from an EMBL/GenBank/DDBJ whole genome shotgun (WGS) entry which is preliminary data.</text>
</comment>
<organism evidence="5 6">
    <name type="scientific">Pseudoxanthomonas helianthi</name>
    <dbReference type="NCBI Taxonomy" id="1453541"/>
    <lineage>
        <taxon>Bacteria</taxon>
        <taxon>Pseudomonadati</taxon>
        <taxon>Pseudomonadota</taxon>
        <taxon>Gammaproteobacteria</taxon>
        <taxon>Lysobacterales</taxon>
        <taxon>Lysobacteraceae</taxon>
        <taxon>Pseudoxanthomonas</taxon>
    </lineage>
</organism>
<dbReference type="RefSeq" id="WP_210537336.1">
    <property type="nucleotide sequence ID" value="NZ_JAGKTC010000003.1"/>
</dbReference>
<feature type="chain" id="PRO_5038095734" evidence="2">
    <location>
        <begin position="27"/>
        <end position="626"/>
    </location>
</feature>
<dbReference type="InterPro" id="IPR024618">
    <property type="entry name" value="DUF3857"/>
</dbReference>
<evidence type="ECO:0000259" key="3">
    <source>
        <dbReference type="Pfam" id="PF01841"/>
    </source>
</evidence>
<feature type="domain" description="DUF3857" evidence="4">
    <location>
        <begin position="46"/>
        <end position="212"/>
    </location>
</feature>
<evidence type="ECO:0000313" key="6">
    <source>
        <dbReference type="Proteomes" id="UP000673447"/>
    </source>
</evidence>
<evidence type="ECO:0000313" key="5">
    <source>
        <dbReference type="EMBL" id="MBP3985476.1"/>
    </source>
</evidence>
<proteinExistence type="predicted"/>
<dbReference type="InterPro" id="IPR002931">
    <property type="entry name" value="Transglutaminase-like"/>
</dbReference>
<feature type="compositionally biased region" description="Polar residues" evidence="1">
    <location>
        <begin position="105"/>
        <end position="119"/>
    </location>
</feature>
<gene>
    <name evidence="5" type="ORF">J5837_13770</name>
</gene>
<keyword evidence="2" id="KW-0732">Signal</keyword>
<dbReference type="SUPFAM" id="SSF54001">
    <property type="entry name" value="Cysteine proteinases"/>
    <property type="match status" value="1"/>
</dbReference>
<dbReference type="Gene3D" id="2.60.120.1130">
    <property type="match status" value="1"/>
</dbReference>
<dbReference type="Gene3D" id="3.10.620.30">
    <property type="match status" value="1"/>
</dbReference>
<sequence length="626" mass="68268">MGIVPSKRALAPVFALAFAFMGVAHAAADDRPYQIEYTRIDYTVDADGRYVESRETATKVLKESALSYLKDASVSYSTSVQKAEVAEAYTLKPDGRKVPAPPGNFQVSAQSGQSGDSPVYSDQSTLTVVFPELAVGDTVVFRYRLTASQPMFEKHFSVLENFSPATYYGDVRVTVDAPATLVSRFQGWKMAQGEATRGDRRVVTWTWRNREPVDPESLRDSVFDPTRYPGYAYSTFSDYGQIAAAYGAKADPKAEPTPRIRKLADELAGDAGDPREIAKRLYEWVARNITYAGNCIGLGAVVPRDLDVVLNNKMGDCKDHATLLQALLKAKGIDSTQALVNAGDTYVLPDIPVASMVNHVLNYVPSLDMYLDSTASTVPFGSLPPADAGKRVLLVHGYGEDTKTPAHTAGRDTQRLTTRVKILADGSVKGSQQLALTGRLAVAMREQFRNMGESDSKQLVKRYFQGRGLAATGAVRYADPVSTSEDFTLEADFDVAQLLAMPGGMQVQPWFVSLAPITSVVAGNSGVADAPAGESNCGSLISEESYELEFPPGFRIAATPKDVALQRDNVTYTAKYQRDGNRLSVQRNLRDLTPGPTCTAEYNTGYRALMREILRDLRSQVVYLPE</sequence>
<protein>
    <submittedName>
        <fullName evidence="5">DUF3857 and transglutaminase domain-containing protein</fullName>
    </submittedName>
</protein>
<dbReference type="Pfam" id="PF12969">
    <property type="entry name" value="DUF3857"/>
    <property type="match status" value="1"/>
</dbReference>
<reference evidence="5" key="2">
    <citation type="submission" date="2021-03" db="EMBL/GenBank/DDBJ databases">
        <authorList>
            <person name="Cao W."/>
        </authorList>
    </citation>
    <scope>NUCLEOTIDE SEQUENCE</scope>
    <source>
        <strain evidence="5">110414</strain>
    </source>
</reference>
<name>A0A940X565_9GAMM</name>
<reference evidence="5" key="1">
    <citation type="journal article" date="2016" name="Int. J. Syst. Evol. Microbiol.">
        <title>Pseudoxanthomonas helianthi sp. nov., isolated from roots of Jerusalem artichoke (Helianthus tuberosus).</title>
        <authorList>
            <person name="Kittiwongwattana C."/>
            <person name="Thawai C."/>
        </authorList>
    </citation>
    <scope>NUCLEOTIDE SEQUENCE</scope>
    <source>
        <strain evidence="5">110414</strain>
    </source>
</reference>
<dbReference type="Gene3D" id="2.60.40.3140">
    <property type="match status" value="1"/>
</dbReference>
<dbReference type="Proteomes" id="UP000673447">
    <property type="component" value="Unassembled WGS sequence"/>
</dbReference>
<dbReference type="InterPro" id="IPR038765">
    <property type="entry name" value="Papain-like_cys_pep_sf"/>
</dbReference>